<protein>
    <submittedName>
        <fullName evidence="2">Uncharacterized protein</fullName>
    </submittedName>
</protein>
<proteinExistence type="predicted"/>
<feature type="region of interest" description="Disordered" evidence="1">
    <location>
        <begin position="297"/>
        <end position="350"/>
    </location>
</feature>
<feature type="region of interest" description="Disordered" evidence="1">
    <location>
        <begin position="57"/>
        <end position="189"/>
    </location>
</feature>
<feature type="non-terminal residue" evidence="2">
    <location>
        <position position="1"/>
    </location>
</feature>
<evidence type="ECO:0000256" key="1">
    <source>
        <dbReference type="SAM" id="MobiDB-lite"/>
    </source>
</evidence>
<evidence type="ECO:0000313" key="2">
    <source>
        <dbReference type="EMBL" id="KAJ3043550.1"/>
    </source>
</evidence>
<accession>A0AAD5S447</accession>
<name>A0AAD5S447_9FUNG</name>
<organism evidence="2 3">
    <name type="scientific">Rhizophlyctis rosea</name>
    <dbReference type="NCBI Taxonomy" id="64517"/>
    <lineage>
        <taxon>Eukaryota</taxon>
        <taxon>Fungi</taxon>
        <taxon>Fungi incertae sedis</taxon>
        <taxon>Chytridiomycota</taxon>
        <taxon>Chytridiomycota incertae sedis</taxon>
        <taxon>Chytridiomycetes</taxon>
        <taxon>Rhizophlyctidales</taxon>
        <taxon>Rhizophlyctidaceae</taxon>
        <taxon>Rhizophlyctis</taxon>
    </lineage>
</organism>
<gene>
    <name evidence="2" type="ORF">HK097_001709</name>
</gene>
<sequence>MLATVEQAVATPPAEWDAQKLESLKKSDLQALLKDNDLKGSSKTKTEIVQILLEHYSSQTGDQGSELAEKPIVTSPADEIPPSTNGAGDEDSFAQSPTETDAAENDESTLSQPLAQSKGRGRSGRNKKVAEESDVKGSDDAMDVDGSAAGSGENESKIEASKVKSEQSSQPDDIPTNRPQNLKTITKRKSIYAPGETPIPKFLVRHNLSYLETVLRREELLNWQLLRMMTVSDFKAIGVSAGTALRFILAVKEEFPETNTTPSNASSVSITIAADDVKSLVDELEGKLGTLALTDESSKSQLPSNRPGAAKVLKRQPSRLLRPAETANESIKAYPTTLTKPQPKAPTNRT</sequence>
<feature type="compositionally biased region" description="Polar residues" evidence="1">
    <location>
        <begin position="336"/>
        <end position="350"/>
    </location>
</feature>
<keyword evidence="3" id="KW-1185">Reference proteome</keyword>
<comment type="caution">
    <text evidence="2">The sequence shown here is derived from an EMBL/GenBank/DDBJ whole genome shotgun (WGS) entry which is preliminary data.</text>
</comment>
<feature type="compositionally biased region" description="Polar residues" evidence="1">
    <location>
        <begin position="166"/>
        <end position="184"/>
    </location>
</feature>
<dbReference type="Proteomes" id="UP001212841">
    <property type="component" value="Unassembled WGS sequence"/>
</dbReference>
<feature type="compositionally biased region" description="Basic and acidic residues" evidence="1">
    <location>
        <begin position="154"/>
        <end position="165"/>
    </location>
</feature>
<dbReference type="InterPro" id="IPR013761">
    <property type="entry name" value="SAM/pointed_sf"/>
</dbReference>
<dbReference type="EMBL" id="JADGJD010001347">
    <property type="protein sequence ID" value="KAJ3043550.1"/>
    <property type="molecule type" value="Genomic_DNA"/>
</dbReference>
<feature type="compositionally biased region" description="Basic and acidic residues" evidence="1">
    <location>
        <begin position="128"/>
        <end position="139"/>
    </location>
</feature>
<evidence type="ECO:0000313" key="3">
    <source>
        <dbReference type="Proteomes" id="UP001212841"/>
    </source>
</evidence>
<dbReference type="AlphaFoldDB" id="A0AAD5S447"/>
<dbReference type="Gene3D" id="1.10.150.50">
    <property type="entry name" value="Transcription Factor, Ets-1"/>
    <property type="match status" value="1"/>
</dbReference>
<reference evidence="2" key="1">
    <citation type="submission" date="2020-05" db="EMBL/GenBank/DDBJ databases">
        <title>Phylogenomic resolution of chytrid fungi.</title>
        <authorList>
            <person name="Stajich J.E."/>
            <person name="Amses K."/>
            <person name="Simmons R."/>
            <person name="Seto K."/>
            <person name="Myers J."/>
            <person name="Bonds A."/>
            <person name="Quandt C.A."/>
            <person name="Barry K."/>
            <person name="Liu P."/>
            <person name="Grigoriev I."/>
            <person name="Longcore J.E."/>
            <person name="James T.Y."/>
        </authorList>
    </citation>
    <scope>NUCLEOTIDE SEQUENCE</scope>
    <source>
        <strain evidence="2">JEL0318</strain>
    </source>
</reference>